<dbReference type="Proteomes" id="UP000070700">
    <property type="component" value="Unassembled WGS sequence"/>
</dbReference>
<dbReference type="InParanoid" id="A0A194WWF0"/>
<evidence type="ECO:0000256" key="1">
    <source>
        <dbReference type="SAM" id="MobiDB-lite"/>
    </source>
</evidence>
<sequence length="133" mass="14884">MDNEAEIEEEDLNGGLFSITLSSSDSDTSPTSPKLPRDFQSEADFQAILKTWKPKVETGDLYKTLKLPINRPTKPESQVILHAVEELYFLRRYEEALGVVERALEGELGVEIRGVLGRYRGKCEGKVGSLGRK</sequence>
<reference evidence="2 3" key="1">
    <citation type="submission" date="2015-10" db="EMBL/GenBank/DDBJ databases">
        <title>Full genome of DAOMC 229536 Phialocephala scopiformis, a fungal endophyte of spruce producing the potent anti-insectan compound rugulosin.</title>
        <authorList>
            <consortium name="DOE Joint Genome Institute"/>
            <person name="Walker A.K."/>
            <person name="Frasz S.L."/>
            <person name="Seifert K.A."/>
            <person name="Miller J.D."/>
            <person name="Mondo S.J."/>
            <person name="Labutti K."/>
            <person name="Lipzen A."/>
            <person name="Dockter R."/>
            <person name="Kennedy M."/>
            <person name="Grigoriev I.V."/>
            <person name="Spatafora J.W."/>
        </authorList>
    </citation>
    <scope>NUCLEOTIDE SEQUENCE [LARGE SCALE GENOMIC DNA]</scope>
    <source>
        <strain evidence="2 3">CBS 120377</strain>
    </source>
</reference>
<evidence type="ECO:0000313" key="2">
    <source>
        <dbReference type="EMBL" id="KUJ11999.1"/>
    </source>
</evidence>
<dbReference type="AlphaFoldDB" id="A0A194WWF0"/>
<organism evidence="2 3">
    <name type="scientific">Mollisia scopiformis</name>
    <name type="common">Conifer needle endophyte fungus</name>
    <name type="synonym">Phialocephala scopiformis</name>
    <dbReference type="NCBI Taxonomy" id="149040"/>
    <lineage>
        <taxon>Eukaryota</taxon>
        <taxon>Fungi</taxon>
        <taxon>Dikarya</taxon>
        <taxon>Ascomycota</taxon>
        <taxon>Pezizomycotina</taxon>
        <taxon>Leotiomycetes</taxon>
        <taxon>Helotiales</taxon>
        <taxon>Mollisiaceae</taxon>
        <taxon>Mollisia</taxon>
    </lineage>
</organism>
<dbReference type="STRING" id="149040.A0A194WWF0"/>
<accession>A0A194WWF0</accession>
<keyword evidence="3" id="KW-1185">Reference proteome</keyword>
<dbReference type="KEGG" id="psco:LY89DRAFT_738625"/>
<dbReference type="GeneID" id="28830117"/>
<dbReference type="EMBL" id="KQ947425">
    <property type="protein sequence ID" value="KUJ11999.1"/>
    <property type="molecule type" value="Genomic_DNA"/>
</dbReference>
<feature type="compositionally biased region" description="Low complexity" evidence="1">
    <location>
        <begin position="22"/>
        <end position="32"/>
    </location>
</feature>
<proteinExistence type="predicted"/>
<dbReference type="OrthoDB" id="3938544at2759"/>
<protein>
    <submittedName>
        <fullName evidence="2">Uncharacterized protein</fullName>
    </submittedName>
</protein>
<evidence type="ECO:0000313" key="3">
    <source>
        <dbReference type="Proteomes" id="UP000070700"/>
    </source>
</evidence>
<feature type="region of interest" description="Disordered" evidence="1">
    <location>
        <begin position="1"/>
        <end position="37"/>
    </location>
</feature>
<name>A0A194WWF0_MOLSC</name>
<feature type="compositionally biased region" description="Acidic residues" evidence="1">
    <location>
        <begin position="1"/>
        <end position="12"/>
    </location>
</feature>
<gene>
    <name evidence="2" type="ORF">LY89DRAFT_738625</name>
</gene>
<dbReference type="RefSeq" id="XP_018066354.1">
    <property type="nucleotide sequence ID" value="XM_018220391.1"/>
</dbReference>